<feature type="non-terminal residue" evidence="1">
    <location>
        <position position="43"/>
    </location>
</feature>
<name>A0A815XVJ7_ADIRI</name>
<reference evidence="1" key="1">
    <citation type="submission" date="2021-02" db="EMBL/GenBank/DDBJ databases">
        <authorList>
            <person name="Nowell W R."/>
        </authorList>
    </citation>
    <scope>NUCLEOTIDE SEQUENCE</scope>
</reference>
<accession>A0A815XVJ7</accession>
<gene>
    <name evidence="1" type="ORF">EDS130_LOCUS46644</name>
</gene>
<evidence type="ECO:0000313" key="1">
    <source>
        <dbReference type="EMBL" id="CAF1562303.1"/>
    </source>
</evidence>
<comment type="caution">
    <text evidence="1">The sequence shown here is derived from an EMBL/GenBank/DDBJ whole genome shotgun (WGS) entry which is preliminary data.</text>
</comment>
<evidence type="ECO:0000313" key="2">
    <source>
        <dbReference type="Proteomes" id="UP000663852"/>
    </source>
</evidence>
<dbReference type="AlphaFoldDB" id="A0A815XVJ7"/>
<sequence>MPHLRCQEPPSPADSPGIIYPTSFALSDQIETLPILYRKYGRI</sequence>
<dbReference type="Proteomes" id="UP000663852">
    <property type="component" value="Unassembled WGS sequence"/>
</dbReference>
<dbReference type="EMBL" id="CAJNOJ010002946">
    <property type="protein sequence ID" value="CAF1562303.1"/>
    <property type="molecule type" value="Genomic_DNA"/>
</dbReference>
<protein>
    <submittedName>
        <fullName evidence="1">Uncharacterized protein</fullName>
    </submittedName>
</protein>
<proteinExistence type="predicted"/>
<organism evidence="1 2">
    <name type="scientific">Adineta ricciae</name>
    <name type="common">Rotifer</name>
    <dbReference type="NCBI Taxonomy" id="249248"/>
    <lineage>
        <taxon>Eukaryota</taxon>
        <taxon>Metazoa</taxon>
        <taxon>Spiralia</taxon>
        <taxon>Gnathifera</taxon>
        <taxon>Rotifera</taxon>
        <taxon>Eurotatoria</taxon>
        <taxon>Bdelloidea</taxon>
        <taxon>Adinetida</taxon>
        <taxon>Adinetidae</taxon>
        <taxon>Adineta</taxon>
    </lineage>
</organism>